<reference evidence="1 2" key="1">
    <citation type="submission" date="2020-02" db="EMBL/GenBank/DDBJ databases">
        <authorList>
            <person name="Ma Q."/>
            <person name="Huang Y."/>
            <person name="Song X."/>
            <person name="Pei D."/>
        </authorList>
    </citation>
    <scope>NUCLEOTIDE SEQUENCE [LARGE SCALE GENOMIC DNA]</scope>
    <source>
        <strain evidence="1">Sxm20200214</strain>
        <tissue evidence="1">Leaf</tissue>
    </source>
</reference>
<dbReference type="AlphaFoldDB" id="A0A8X7RG07"/>
<sequence>MNERAGDFVIPRIEENIWKQWEPIPVSPDTVEAETRVPDETGEVNQPVAPLNVEDYLLGGGSMTGYFDIDG</sequence>
<protein>
    <submittedName>
        <fullName evidence="1">Uncharacterized protein</fullName>
    </submittedName>
</protein>
<accession>A0A8X7RG07</accession>
<comment type="caution">
    <text evidence="1">The sequence shown here is derived from an EMBL/GenBank/DDBJ whole genome shotgun (WGS) entry which is preliminary data.</text>
</comment>
<dbReference type="Proteomes" id="UP000886595">
    <property type="component" value="Unassembled WGS sequence"/>
</dbReference>
<keyword evidence="2" id="KW-1185">Reference proteome</keyword>
<evidence type="ECO:0000313" key="1">
    <source>
        <dbReference type="EMBL" id="KAG2288578.1"/>
    </source>
</evidence>
<gene>
    <name evidence="1" type="ORF">Bca52824_048182</name>
</gene>
<proteinExistence type="predicted"/>
<dbReference type="EMBL" id="JAAMPC010000010">
    <property type="protein sequence ID" value="KAG2288578.1"/>
    <property type="molecule type" value="Genomic_DNA"/>
</dbReference>
<name>A0A8X7RG07_BRACI</name>
<organism evidence="1 2">
    <name type="scientific">Brassica carinata</name>
    <name type="common">Ethiopian mustard</name>
    <name type="synonym">Abyssinian cabbage</name>
    <dbReference type="NCBI Taxonomy" id="52824"/>
    <lineage>
        <taxon>Eukaryota</taxon>
        <taxon>Viridiplantae</taxon>
        <taxon>Streptophyta</taxon>
        <taxon>Embryophyta</taxon>
        <taxon>Tracheophyta</taxon>
        <taxon>Spermatophyta</taxon>
        <taxon>Magnoliopsida</taxon>
        <taxon>eudicotyledons</taxon>
        <taxon>Gunneridae</taxon>
        <taxon>Pentapetalae</taxon>
        <taxon>rosids</taxon>
        <taxon>malvids</taxon>
        <taxon>Brassicales</taxon>
        <taxon>Brassicaceae</taxon>
        <taxon>Brassiceae</taxon>
        <taxon>Brassica</taxon>
    </lineage>
</organism>
<evidence type="ECO:0000313" key="2">
    <source>
        <dbReference type="Proteomes" id="UP000886595"/>
    </source>
</evidence>